<keyword evidence="1" id="KW-0812">Transmembrane</keyword>
<dbReference type="OrthoDB" id="86287at2157"/>
<dbReference type="KEGG" id="mez:Mtc_0853"/>
<dbReference type="Proteomes" id="UP000005233">
    <property type="component" value="Chromosome"/>
</dbReference>
<evidence type="ECO:0000313" key="3">
    <source>
        <dbReference type="Proteomes" id="UP000005233"/>
    </source>
</evidence>
<keyword evidence="3" id="KW-1185">Reference proteome</keyword>
<keyword evidence="1" id="KW-1133">Transmembrane helix</keyword>
<accession>H8IAE0</accession>
<feature type="transmembrane region" description="Helical" evidence="1">
    <location>
        <begin position="106"/>
        <end position="137"/>
    </location>
</feature>
<feature type="transmembrane region" description="Helical" evidence="1">
    <location>
        <begin position="178"/>
        <end position="199"/>
    </location>
</feature>
<feature type="transmembrane region" description="Helical" evidence="1">
    <location>
        <begin position="20"/>
        <end position="38"/>
    </location>
</feature>
<gene>
    <name evidence="2" type="ordered locus">Mtc_0853</name>
</gene>
<organism evidence="2 3">
    <name type="scientific">Methanocella conradii (strain DSM 24694 / JCM 17849 / CGMCC 1.5162 / HZ254)</name>
    <dbReference type="NCBI Taxonomy" id="1041930"/>
    <lineage>
        <taxon>Archaea</taxon>
        <taxon>Methanobacteriati</taxon>
        <taxon>Methanobacteriota</taxon>
        <taxon>Stenosarchaea group</taxon>
        <taxon>Methanomicrobia</taxon>
        <taxon>Methanocellales</taxon>
        <taxon>Methanocellaceae</taxon>
        <taxon>Methanocella</taxon>
    </lineage>
</organism>
<dbReference type="GO" id="GO:0140359">
    <property type="term" value="F:ABC-type transporter activity"/>
    <property type="evidence" value="ECO:0007669"/>
    <property type="project" value="InterPro"/>
</dbReference>
<dbReference type="Pfam" id="PF12679">
    <property type="entry name" value="ABC2_membrane_2"/>
    <property type="match status" value="1"/>
</dbReference>
<dbReference type="GO" id="GO:0005886">
    <property type="term" value="C:plasma membrane"/>
    <property type="evidence" value="ECO:0007669"/>
    <property type="project" value="UniProtKB-SubCell"/>
</dbReference>
<name>H8IAE0_METCZ</name>
<dbReference type="PANTHER" id="PTHR43471">
    <property type="entry name" value="ABC TRANSPORTER PERMEASE"/>
    <property type="match status" value="1"/>
</dbReference>
<evidence type="ECO:0000256" key="1">
    <source>
        <dbReference type="SAM" id="Phobius"/>
    </source>
</evidence>
<dbReference type="EMBL" id="CP003243">
    <property type="protein sequence ID" value="AFC99614.1"/>
    <property type="molecule type" value="Genomic_DNA"/>
</dbReference>
<feature type="transmembrane region" description="Helical" evidence="1">
    <location>
        <begin position="143"/>
        <end position="171"/>
    </location>
</feature>
<dbReference type="STRING" id="1041930.Mtc_0853"/>
<feature type="transmembrane region" description="Helical" evidence="1">
    <location>
        <begin position="249"/>
        <end position="270"/>
    </location>
</feature>
<sequence length="276" mass="30632">MGNVLKVARKEFAEITGNPAFLVAVAVYILLIILMVKIDVDGFQGETSIQVIQGMLIHRMSSIYSTWFCIVPVFIGFSCMASEYGGTLNTLLTKPVYRDTIINGKLIACLGGILCLNVLAFLFMASLMIILFGGIVVQALLSMFGTIVVLFFFSLLYSSIFLLFSMLIGILIKERSAAFLVCMLMLILIVLIIPTAPFVGSLSKIFGMVNPAFEAPANRLLTEMMPKIIISNIYMTSMPQLGWSDYFSVYAKVLLFIYPLVLLILCYISFLRRDIA</sequence>
<protein>
    <submittedName>
        <fullName evidence="2">ABC-type transport system involved in multi-copper enzyme maturation, permease component</fullName>
    </submittedName>
</protein>
<dbReference type="AlphaFoldDB" id="H8IAE0"/>
<feature type="transmembrane region" description="Helical" evidence="1">
    <location>
        <begin position="64"/>
        <end position="85"/>
    </location>
</feature>
<dbReference type="eggNOG" id="arCOG02436">
    <property type="taxonomic scope" value="Archaea"/>
</dbReference>
<dbReference type="HOGENOM" id="CLU_996080_0_0_2"/>
<evidence type="ECO:0000313" key="2">
    <source>
        <dbReference type="EMBL" id="AFC99614.1"/>
    </source>
</evidence>
<proteinExistence type="predicted"/>
<reference evidence="2 3" key="1">
    <citation type="journal article" date="2012" name="J. Bacteriol.">
        <title>Complete genome sequence of a thermophilic methanogen, Methanocella conradii HZ254, isolated from Chinese rice field soil.</title>
        <authorList>
            <person name="Lu Z."/>
            <person name="Lu Y."/>
        </authorList>
    </citation>
    <scope>NUCLEOTIDE SEQUENCE [LARGE SCALE GENOMIC DNA]</scope>
    <source>
        <strain evidence="3">DSM 24694 / JCM 17849 / CGMCC 1.5162 / HZ254</strain>
    </source>
</reference>
<keyword evidence="1" id="KW-0472">Membrane</keyword>